<keyword evidence="2" id="KW-1185">Reference proteome</keyword>
<dbReference type="Proteomes" id="UP000270296">
    <property type="component" value="Unassembled WGS sequence"/>
</dbReference>
<dbReference type="AlphaFoldDB" id="A0A183INZ6"/>
<evidence type="ECO:0000313" key="3">
    <source>
        <dbReference type="WBParaSite" id="SBAD_0000555901-mRNA-1"/>
    </source>
</evidence>
<accession>A0A183INZ6</accession>
<reference evidence="3" key="1">
    <citation type="submission" date="2016-06" db="UniProtKB">
        <authorList>
            <consortium name="WormBaseParasite"/>
        </authorList>
    </citation>
    <scope>IDENTIFICATION</scope>
</reference>
<reference evidence="1 2" key="2">
    <citation type="submission" date="2018-11" db="EMBL/GenBank/DDBJ databases">
        <authorList>
            <consortium name="Pathogen Informatics"/>
        </authorList>
    </citation>
    <scope>NUCLEOTIDE SEQUENCE [LARGE SCALE GENOMIC DNA]</scope>
</reference>
<protein>
    <submittedName>
        <fullName evidence="1 3">Uncharacterized protein</fullName>
    </submittedName>
</protein>
<evidence type="ECO:0000313" key="2">
    <source>
        <dbReference type="Proteomes" id="UP000270296"/>
    </source>
</evidence>
<evidence type="ECO:0000313" key="1">
    <source>
        <dbReference type="EMBL" id="VDP06965.1"/>
    </source>
</evidence>
<proteinExistence type="predicted"/>
<dbReference type="WBParaSite" id="SBAD_0000555901-mRNA-1">
    <property type="protein sequence ID" value="SBAD_0000555901-mRNA-1"/>
    <property type="gene ID" value="SBAD_0000555901"/>
</dbReference>
<dbReference type="EMBL" id="UZAM01008924">
    <property type="protein sequence ID" value="VDP06965.1"/>
    <property type="molecule type" value="Genomic_DNA"/>
</dbReference>
<name>A0A183INZ6_9BILA</name>
<sequence length="140" mass="15939">MLGRAREKNEGCEEVDHWHRTLCVCSSCSVPYDRSEARNAALRYNPICCVKPKDQQPGGIAPAVDQQCCQQMAWHRSHLVNLFEVSEHLARVSTFRPEEFSFQDAGGDCSETTLFVANCFDAHGVLVERHLQANFFNHWL</sequence>
<organism evidence="3">
    <name type="scientific">Soboliphyme baturini</name>
    <dbReference type="NCBI Taxonomy" id="241478"/>
    <lineage>
        <taxon>Eukaryota</taxon>
        <taxon>Metazoa</taxon>
        <taxon>Ecdysozoa</taxon>
        <taxon>Nematoda</taxon>
        <taxon>Enoplea</taxon>
        <taxon>Dorylaimia</taxon>
        <taxon>Dioctophymatida</taxon>
        <taxon>Dioctophymatoidea</taxon>
        <taxon>Soboliphymatidae</taxon>
        <taxon>Soboliphyme</taxon>
    </lineage>
</organism>
<gene>
    <name evidence="1" type="ORF">SBAD_LOCUS5343</name>
</gene>